<reference evidence="4" key="1">
    <citation type="submission" date="2021-02" db="EMBL/GenBank/DDBJ databases">
        <title>Natronoglycomyces albus gen. nov., sp. nov, a haloalkaliphilic actinobacterium from a soda solonchak soil.</title>
        <authorList>
            <person name="Sorokin D.Y."/>
            <person name="Khijniak T.V."/>
            <person name="Zakharycheva A.P."/>
            <person name="Boueva O.V."/>
            <person name="Ariskina E.V."/>
            <person name="Hahnke R.L."/>
            <person name="Bunk B."/>
            <person name="Sproer C."/>
            <person name="Schumann P."/>
            <person name="Evtushenko L.I."/>
            <person name="Kublanov I.V."/>
        </authorList>
    </citation>
    <scope>NUCLEOTIDE SEQUENCE</scope>
    <source>
        <strain evidence="4">DSM 106290</strain>
    </source>
</reference>
<keyword evidence="1" id="KW-0547">Nucleotide-binding</keyword>
<proteinExistence type="predicted"/>
<evidence type="ECO:0000256" key="2">
    <source>
        <dbReference type="ARBA" id="ARBA00022840"/>
    </source>
</evidence>
<dbReference type="GO" id="GO:0004016">
    <property type="term" value="F:adenylate cyclase activity"/>
    <property type="evidence" value="ECO:0007669"/>
    <property type="project" value="TreeGrafter"/>
</dbReference>
<dbReference type="PANTHER" id="PTHR16305:SF35">
    <property type="entry name" value="TRANSCRIPTIONAL ACTIVATOR DOMAIN"/>
    <property type="match status" value="1"/>
</dbReference>
<sequence>MSNSLLIGRQHPAATLSAAARRAKTSHGGLVLVTGEAGIGKTTLVTSIAAQTARDNHSRDDGDPAMLIVVGSSWESEAVPGYWPWTQILRSLKSQLTSEQWESLPGTDSVTLSILLGDAPALDMPSTKSNEEFLLHDAVVRLLSAASRLHPLLVILDDLHFADPATVRLLQFAVQHTWFERILFVGTYRDMEIEFQQHQLRPLLLPLVSKATLITLTGLDTDEVAQLIETSIGQRPEPHLVEAITRRTGGNPFYVEQAAQLLATGAHTHSTTPGMRNSLQRRLDQVPRAVLDTLTLAAVIGHEFDAELIADSSGAPLEQVQAHLKEATQQRLIVHHRKPKDDIEPEPLRIDPDGEPIPVMPTVARASSFATHPAGNFEFVHDLVRETLYAQLPTADVRKLHAKVFAALARSRPDQMTHSASMARHVWLAEDEVAPADAVDVLAQAATDASARLSFDEGITLLRRAIDRCTTEELQGRRIVLRTSYAGNLHFTGREEEAWRIFEECLLAAEATNDPLIVARVALELPLDPKRRDLCADRKRHALELLSHTPVPPDLTYTELTRQLTIKAAVTARRRGDDEALGFSLWVLHSVVTGPGTAKSRLPVIDELIGVSERSGDRETMLFASSLRWVVLFELGDPSYYRQLQEFISLANKTNFSRWIVSARLDGAIHMIVQGRFAEAQRVIESSRVYDTESMKHDAMAANFWEPIVDYFKWFAELTRTAEQLPDIGTLSRNNHIFGLQHMDLLYGIAALHRGHLTRAIEHYRSVDMSMLAQGWSSLWYRLSTEIAIATDDDELRDRMRTELAPYEGEWMVSLFGSEISGPVSYWLGLMDASVGQHESAIAFFDKAIESARIMTANAWVVRALSKKAISMAALGHSAASELAQEVADWARKLDMPRILRSAEQLIACDGVPVIEGGNVFRKEGSTWTLRFAGKDIHLAPAKGLNDLHLLLSQPGSEIAATELLDPAGGNEVTHAARLGGDDMIDQEAKARYREHLQRLDEQIDTATALGQDDVAADLDEERSSLIEQLRAATGLGGRSRKLGDNAERARKSVTNRIRNTLKRIESQHPELGAHLRSSVSTGFHCVYEPSDPDIKWEL</sequence>
<accession>A0A895XK69</accession>
<dbReference type="InterPro" id="IPR027417">
    <property type="entry name" value="P-loop_NTPase"/>
</dbReference>
<dbReference type="SMART" id="SM00382">
    <property type="entry name" value="AAA"/>
    <property type="match status" value="1"/>
</dbReference>
<name>A0A895XK69_9ACTN</name>
<evidence type="ECO:0000313" key="4">
    <source>
        <dbReference type="EMBL" id="QSB05437.1"/>
    </source>
</evidence>
<evidence type="ECO:0000313" key="5">
    <source>
        <dbReference type="Proteomes" id="UP000662939"/>
    </source>
</evidence>
<dbReference type="AlphaFoldDB" id="A0A895XK69"/>
<dbReference type="KEGG" id="nav:JQS30_00370"/>
<organism evidence="4 5">
    <name type="scientific">Natronoglycomyces albus</name>
    <dbReference type="NCBI Taxonomy" id="2811108"/>
    <lineage>
        <taxon>Bacteria</taxon>
        <taxon>Bacillati</taxon>
        <taxon>Actinomycetota</taxon>
        <taxon>Actinomycetes</taxon>
        <taxon>Glycomycetales</taxon>
        <taxon>Glycomycetaceae</taxon>
        <taxon>Natronoglycomyces</taxon>
    </lineage>
</organism>
<dbReference type="Pfam" id="PF13191">
    <property type="entry name" value="AAA_16"/>
    <property type="match status" value="1"/>
</dbReference>
<dbReference type="GO" id="GO:0005737">
    <property type="term" value="C:cytoplasm"/>
    <property type="evidence" value="ECO:0007669"/>
    <property type="project" value="TreeGrafter"/>
</dbReference>
<dbReference type="InterPro" id="IPR003593">
    <property type="entry name" value="AAA+_ATPase"/>
</dbReference>
<gene>
    <name evidence="4" type="ORF">JQS30_00370</name>
</gene>
<dbReference type="Gene3D" id="3.40.50.300">
    <property type="entry name" value="P-loop containing nucleotide triphosphate hydrolases"/>
    <property type="match status" value="1"/>
</dbReference>
<evidence type="ECO:0000259" key="3">
    <source>
        <dbReference type="SMART" id="SM00382"/>
    </source>
</evidence>
<protein>
    <submittedName>
        <fullName evidence="4">AAA family ATPase</fullName>
    </submittedName>
</protein>
<dbReference type="GO" id="GO:0005524">
    <property type="term" value="F:ATP binding"/>
    <property type="evidence" value="ECO:0007669"/>
    <property type="project" value="UniProtKB-KW"/>
</dbReference>
<keyword evidence="5" id="KW-1185">Reference proteome</keyword>
<keyword evidence="2" id="KW-0067">ATP-binding</keyword>
<dbReference type="Proteomes" id="UP000662939">
    <property type="component" value="Chromosome"/>
</dbReference>
<dbReference type="InterPro" id="IPR041664">
    <property type="entry name" value="AAA_16"/>
</dbReference>
<evidence type="ECO:0000256" key="1">
    <source>
        <dbReference type="ARBA" id="ARBA00022741"/>
    </source>
</evidence>
<dbReference type="PANTHER" id="PTHR16305">
    <property type="entry name" value="TESTICULAR SOLUBLE ADENYLYL CYCLASE"/>
    <property type="match status" value="1"/>
</dbReference>
<dbReference type="RefSeq" id="WP_213171445.1">
    <property type="nucleotide sequence ID" value="NZ_CP070496.1"/>
</dbReference>
<dbReference type="EMBL" id="CP070496">
    <property type="protein sequence ID" value="QSB05437.1"/>
    <property type="molecule type" value="Genomic_DNA"/>
</dbReference>
<feature type="domain" description="AAA+ ATPase" evidence="3">
    <location>
        <begin position="27"/>
        <end position="205"/>
    </location>
</feature>
<dbReference type="SUPFAM" id="SSF52540">
    <property type="entry name" value="P-loop containing nucleoside triphosphate hydrolases"/>
    <property type="match status" value="1"/>
</dbReference>